<dbReference type="EMBL" id="FNNA01000002">
    <property type="protein sequence ID" value="SDW79237.1"/>
    <property type="molecule type" value="Genomic_DNA"/>
</dbReference>
<dbReference type="PROSITE" id="PS51257">
    <property type="entry name" value="PROKAR_LIPOPROTEIN"/>
    <property type="match status" value="1"/>
</dbReference>
<keyword evidence="1" id="KW-0732">Signal</keyword>
<dbReference type="OrthoDB" id="5763339at2"/>
<sequence length="218" mass="22507">MRALLLSGLAALTLTACGTSEAVRSATTAPSIAPVERPSLTARAATALHLRKEPPAMRWGDENPEWTVATLDALETEGVALLSSMPSDVLQYCPGYATASRENRAAFWAGLLSNVVTRQATGGATGGVLARGGGKALSLMGLSSGSRRAHGCGGGAEGGEVVLRCAVKVMAAQVGRDNAIAGGSGSRWLGAAREWLPLRSAQSRADIAGWTRQQSYCR</sequence>
<reference evidence="3" key="1">
    <citation type="submission" date="2016-10" db="EMBL/GenBank/DDBJ databases">
        <authorList>
            <person name="Varghese N."/>
            <person name="Submissions S."/>
        </authorList>
    </citation>
    <scope>NUCLEOTIDE SEQUENCE [LARGE SCALE GENOMIC DNA]</scope>
    <source>
        <strain evidence="3">DSM 29303</strain>
    </source>
</reference>
<evidence type="ECO:0000313" key="3">
    <source>
        <dbReference type="Proteomes" id="UP000182944"/>
    </source>
</evidence>
<dbReference type="RefSeq" id="WP_052176590.1">
    <property type="nucleotide sequence ID" value="NZ_FNNA01000002.1"/>
</dbReference>
<dbReference type="Proteomes" id="UP000182944">
    <property type="component" value="Unassembled WGS sequence"/>
</dbReference>
<feature type="chain" id="PRO_5010263522" description="Lytic transglycosylase" evidence="1">
    <location>
        <begin position="23"/>
        <end position="218"/>
    </location>
</feature>
<organism evidence="2 3">
    <name type="scientific">Paracoccus sanguinis</name>
    <dbReference type="NCBI Taxonomy" id="1545044"/>
    <lineage>
        <taxon>Bacteria</taxon>
        <taxon>Pseudomonadati</taxon>
        <taxon>Pseudomonadota</taxon>
        <taxon>Alphaproteobacteria</taxon>
        <taxon>Rhodobacterales</taxon>
        <taxon>Paracoccaceae</taxon>
        <taxon>Paracoccus</taxon>
    </lineage>
</organism>
<accession>A0A1H2WFC6</accession>
<protein>
    <recommendedName>
        <fullName evidence="4">Lytic transglycosylase</fullName>
    </recommendedName>
</protein>
<evidence type="ECO:0008006" key="4">
    <source>
        <dbReference type="Google" id="ProtNLM"/>
    </source>
</evidence>
<dbReference type="AlphaFoldDB" id="A0A1H2WFC6"/>
<evidence type="ECO:0000313" key="2">
    <source>
        <dbReference type="EMBL" id="SDW79237.1"/>
    </source>
</evidence>
<keyword evidence="3" id="KW-1185">Reference proteome</keyword>
<evidence type="ECO:0000256" key="1">
    <source>
        <dbReference type="SAM" id="SignalP"/>
    </source>
</evidence>
<gene>
    <name evidence="2" type="ORF">SAMN05444276_102135</name>
</gene>
<dbReference type="STRING" id="1545044.SAMN05444276_102135"/>
<feature type="signal peptide" evidence="1">
    <location>
        <begin position="1"/>
        <end position="22"/>
    </location>
</feature>
<proteinExistence type="predicted"/>
<name>A0A1H2WFC6_9RHOB</name>